<dbReference type="PROSITE" id="PS01159">
    <property type="entry name" value="WW_DOMAIN_1"/>
    <property type="match status" value="1"/>
</dbReference>
<feature type="region of interest" description="Disordered" evidence="2">
    <location>
        <begin position="100"/>
        <end position="128"/>
    </location>
</feature>
<evidence type="ECO:0000313" key="5">
    <source>
        <dbReference type="Proteomes" id="UP000639338"/>
    </source>
</evidence>
<dbReference type="SMART" id="SM00456">
    <property type="entry name" value="WW"/>
    <property type="match status" value="1"/>
</dbReference>
<feature type="region of interest" description="Disordered" evidence="2">
    <location>
        <begin position="1105"/>
        <end position="1145"/>
    </location>
</feature>
<keyword evidence="1" id="KW-0175">Coiled coil</keyword>
<feature type="compositionally biased region" description="Basic and acidic residues" evidence="2">
    <location>
        <begin position="378"/>
        <end position="387"/>
    </location>
</feature>
<dbReference type="PANTHER" id="PTHR21715:SF0">
    <property type="entry name" value="RH04127P"/>
    <property type="match status" value="1"/>
</dbReference>
<feature type="region of interest" description="Disordered" evidence="2">
    <location>
        <begin position="839"/>
        <end position="870"/>
    </location>
</feature>
<dbReference type="PROSITE" id="PS50020">
    <property type="entry name" value="WW_DOMAIN_2"/>
    <property type="match status" value="1"/>
</dbReference>
<dbReference type="CDD" id="cd00201">
    <property type="entry name" value="WW"/>
    <property type="match status" value="1"/>
</dbReference>
<dbReference type="InterPro" id="IPR053233">
    <property type="entry name" value="ABRA-related"/>
</dbReference>
<dbReference type="InterPro" id="IPR036020">
    <property type="entry name" value="WW_dom_sf"/>
</dbReference>
<name>A0A835CQL6_APHGI</name>
<feature type="compositionally biased region" description="Polar residues" evidence="2">
    <location>
        <begin position="398"/>
        <end position="422"/>
    </location>
</feature>
<feature type="compositionally biased region" description="Basic and acidic residues" evidence="2">
    <location>
        <begin position="342"/>
        <end position="357"/>
    </location>
</feature>
<dbReference type="InterPro" id="IPR001202">
    <property type="entry name" value="WW_dom"/>
</dbReference>
<organism evidence="4 5">
    <name type="scientific">Aphidius gifuensis</name>
    <name type="common">Parasitoid wasp</name>
    <dbReference type="NCBI Taxonomy" id="684658"/>
    <lineage>
        <taxon>Eukaryota</taxon>
        <taxon>Metazoa</taxon>
        <taxon>Ecdysozoa</taxon>
        <taxon>Arthropoda</taxon>
        <taxon>Hexapoda</taxon>
        <taxon>Insecta</taxon>
        <taxon>Pterygota</taxon>
        <taxon>Neoptera</taxon>
        <taxon>Endopterygota</taxon>
        <taxon>Hymenoptera</taxon>
        <taxon>Apocrita</taxon>
        <taxon>Ichneumonoidea</taxon>
        <taxon>Braconidae</taxon>
        <taxon>Aphidiinae</taxon>
        <taxon>Aphidius</taxon>
    </lineage>
</organism>
<comment type="caution">
    <text evidence="4">The sequence shown here is derived from an EMBL/GenBank/DDBJ whole genome shotgun (WGS) entry which is preliminary data.</text>
</comment>
<feature type="compositionally biased region" description="Basic and acidic residues" evidence="2">
    <location>
        <begin position="852"/>
        <end position="870"/>
    </location>
</feature>
<feature type="region of interest" description="Disordered" evidence="2">
    <location>
        <begin position="475"/>
        <end position="500"/>
    </location>
</feature>
<feature type="region of interest" description="Disordered" evidence="2">
    <location>
        <begin position="331"/>
        <end position="422"/>
    </location>
</feature>
<dbReference type="OrthoDB" id="6344460at2759"/>
<feature type="region of interest" description="Disordered" evidence="2">
    <location>
        <begin position="906"/>
        <end position="926"/>
    </location>
</feature>
<keyword evidence="5" id="KW-1185">Reference proteome</keyword>
<feature type="domain" description="WW" evidence="3">
    <location>
        <begin position="55"/>
        <end position="88"/>
    </location>
</feature>
<dbReference type="EMBL" id="JACMRX010000003">
    <property type="protein sequence ID" value="KAF7992387.1"/>
    <property type="molecule type" value="Genomic_DNA"/>
</dbReference>
<proteinExistence type="predicted"/>
<dbReference type="PANTHER" id="PTHR21715">
    <property type="entry name" value="RH04127P"/>
    <property type="match status" value="1"/>
</dbReference>
<feature type="compositionally biased region" description="Low complexity" evidence="2">
    <location>
        <begin position="1127"/>
        <end position="1138"/>
    </location>
</feature>
<reference evidence="4 5" key="1">
    <citation type="submission" date="2020-08" db="EMBL/GenBank/DDBJ databases">
        <title>Aphidius gifuensis genome sequencing and assembly.</title>
        <authorList>
            <person name="Du Z."/>
        </authorList>
    </citation>
    <scope>NUCLEOTIDE SEQUENCE [LARGE SCALE GENOMIC DNA]</scope>
    <source>
        <strain evidence="4">YNYX2018</strain>
        <tissue evidence="4">Adults</tissue>
    </source>
</reference>
<gene>
    <name evidence="4" type="ORF">HCN44_001712</name>
</gene>
<accession>A0A835CQL6</accession>
<dbReference type="Gene3D" id="3.30.1470.10">
    <property type="entry name" value="Photosystem I PsaD, reaction center subunit II"/>
    <property type="match status" value="1"/>
</dbReference>
<evidence type="ECO:0000313" key="4">
    <source>
        <dbReference type="EMBL" id="KAF7992387.1"/>
    </source>
</evidence>
<feature type="compositionally biased region" description="Acidic residues" evidence="2">
    <location>
        <begin position="366"/>
        <end position="377"/>
    </location>
</feature>
<dbReference type="Proteomes" id="UP000639338">
    <property type="component" value="Unassembled WGS sequence"/>
</dbReference>
<evidence type="ECO:0000259" key="3">
    <source>
        <dbReference type="PROSITE" id="PS50020"/>
    </source>
</evidence>
<dbReference type="SUPFAM" id="SSF51045">
    <property type="entry name" value="WW domain"/>
    <property type="match status" value="1"/>
</dbReference>
<sequence>MSISQNSTATVVCREVFDETSHPSNEEVLEYAKKIGIDPETEPHLMDIAIEGLMAPLPKNWTPCYDKSERCYYYCNSTKASTWEHPLDSKYRELVEHIRAGHSRQPSVDDDSKTTAKELESHEDATLPKESTLSKVPVLYTKIPKKLAPLRKFGIDTIMRRKDCEKINDPSIQLADRSSRDYTTIRYQDPKFFETPAVINNKEIKNISDIVKRSESMSPKYEKDWEQLTNKFSSEENIIDIDKLSLSSLSQTDGKDIIEAIDKERQSRKSDYRQQKELTLSGGGFMFLKSNRSRDNTPVHDGAGKIEDFQISCSVNEGCCSIERPKSILREKPCEDDDRPTEEERKSVRFDLEKDPDNNMYVYSGSEDEDWDSDSEEKEVTSDHGDIKSSFFEKLQKNPLQSPKSNEQYQQQDNQNIKSSINTPSTSKLICKRFVVESVSETDHLCQSIKDKPMDNDYLPNNKFVNIKNIDLFSKSDTDSGTPRSSKHDESSSSNLDNIRKSKEIMLEAMSLTDERKKIDKLIEKQKSDNLIKLRHDLEIVDNHVRNRKGHNEKHQQHDVDDEDKNYIDNKYDNDVEKYKKEIDDKLEMIKKQMDDKYNEEKVLLENELDKKLSDLRKEFVAKENDEIQKLITTMDDARMENLKKAKIEWEVCFDKERQEIFEKLKLELDERKNELLKLRNHEMEVLENEFGKNLDDEIAFKTSEHKILMEHNEKIENLKKELDNDFDDLKNKLRSEQREKVTQITDEHEKCLAEILRDFRTEERLARKVYKQRLEEIRADFSQGIDKEAKKMSEHATRQETVDFEKMRCEKRLLEDKYKILKDKYLKLKNDVRLAVERRSKRKEAHVTTSETEKSASTRTKTDRTESMDRKAQPIIINTKQRSVDNQFINTENNSDSIQLQRFQTSRTSCGDSRSSIKFESDDATTASETMNSNVIKKRRSFARKSTNNNSKISQNDINNINNNNNNNIINNNPENPVENIRKQLEKLEDLGDQLPSNDAAYTLRYPFQDKGPMNASSELEFFRHRIHVERDSVKRARDALRVQKNVFQGRQRAWKQKSARATLEQLVMEERELSEMEVSLHRTRSLLGEKVIHLRHLEQSLDRVTNNKKNEDDISPVKSDELTLSDMSSASSGFSSTDLDKPDNFQESSEIINSLENLNSEIREIWGVLNKRQGNNIPPPPTLSYSDLGWLSYHPMTNQSNNLQAFGTPNIQSNILSQLATLPSTTTTQNIIAQYGPASGFTTSMGNVERGPSNLIERTRNMRDWLRQARIETSDLISPNQAPL</sequence>
<evidence type="ECO:0000256" key="1">
    <source>
        <dbReference type="SAM" id="Coils"/>
    </source>
</evidence>
<feature type="compositionally biased region" description="Polar residues" evidence="2">
    <location>
        <begin position="906"/>
        <end position="915"/>
    </location>
</feature>
<feature type="compositionally biased region" description="Basic and acidic residues" evidence="2">
    <location>
        <begin position="110"/>
        <end position="127"/>
    </location>
</feature>
<protein>
    <recommendedName>
        <fullName evidence="3">WW domain-containing protein</fullName>
    </recommendedName>
</protein>
<evidence type="ECO:0000256" key="2">
    <source>
        <dbReference type="SAM" id="MobiDB-lite"/>
    </source>
</evidence>
<feature type="coiled-coil region" evidence="1">
    <location>
        <begin position="576"/>
        <end position="740"/>
    </location>
</feature>
<feature type="coiled-coil region" evidence="1">
    <location>
        <begin position="805"/>
        <end position="832"/>
    </location>
</feature>